<dbReference type="AlphaFoldDB" id="A0AA39G347"/>
<reference evidence="2" key="1">
    <citation type="journal article" date="2023" name="bioRxiv">
        <title>Scaffold-level genome assemblies of two parasitoid biocontrol wasps reveal the parthenogenesis mechanism and an associated novel virus.</title>
        <authorList>
            <person name="Inwood S."/>
            <person name="Skelly J."/>
            <person name="Guhlin J."/>
            <person name="Harrop T."/>
            <person name="Goldson S."/>
            <person name="Dearden P."/>
        </authorList>
    </citation>
    <scope>NUCLEOTIDE SEQUENCE</scope>
    <source>
        <strain evidence="2">Lincoln</strain>
        <tissue evidence="2">Whole body</tissue>
    </source>
</reference>
<protein>
    <submittedName>
        <fullName evidence="2">Uncharacterized protein</fullName>
    </submittedName>
</protein>
<name>A0AA39G347_MICHY</name>
<reference evidence="2" key="2">
    <citation type="submission" date="2023-03" db="EMBL/GenBank/DDBJ databases">
        <authorList>
            <person name="Inwood S.N."/>
            <person name="Skelly J.G."/>
            <person name="Guhlin J."/>
            <person name="Harrop T.W.R."/>
            <person name="Goldson S.G."/>
            <person name="Dearden P.K."/>
        </authorList>
    </citation>
    <scope>NUCLEOTIDE SEQUENCE</scope>
    <source>
        <strain evidence="2">Lincoln</strain>
        <tissue evidence="2">Whole body</tissue>
    </source>
</reference>
<gene>
    <name evidence="2" type="ORF">PV327_005891</name>
</gene>
<feature type="region of interest" description="Disordered" evidence="1">
    <location>
        <begin position="61"/>
        <end position="86"/>
    </location>
</feature>
<comment type="caution">
    <text evidence="2">The sequence shown here is derived from an EMBL/GenBank/DDBJ whole genome shotgun (WGS) entry which is preliminary data.</text>
</comment>
<evidence type="ECO:0000313" key="3">
    <source>
        <dbReference type="Proteomes" id="UP001168972"/>
    </source>
</evidence>
<keyword evidence="3" id="KW-1185">Reference proteome</keyword>
<organism evidence="2 3">
    <name type="scientific">Microctonus hyperodae</name>
    <name type="common">Parasitoid wasp</name>
    <dbReference type="NCBI Taxonomy" id="165561"/>
    <lineage>
        <taxon>Eukaryota</taxon>
        <taxon>Metazoa</taxon>
        <taxon>Ecdysozoa</taxon>
        <taxon>Arthropoda</taxon>
        <taxon>Hexapoda</taxon>
        <taxon>Insecta</taxon>
        <taxon>Pterygota</taxon>
        <taxon>Neoptera</taxon>
        <taxon>Endopterygota</taxon>
        <taxon>Hymenoptera</taxon>
        <taxon>Apocrita</taxon>
        <taxon>Ichneumonoidea</taxon>
        <taxon>Braconidae</taxon>
        <taxon>Euphorinae</taxon>
        <taxon>Microctonus</taxon>
    </lineage>
</organism>
<dbReference type="Proteomes" id="UP001168972">
    <property type="component" value="Unassembled WGS sequence"/>
</dbReference>
<dbReference type="EMBL" id="JAQQBR010000003">
    <property type="protein sequence ID" value="KAK0180226.1"/>
    <property type="molecule type" value="Genomic_DNA"/>
</dbReference>
<proteinExistence type="predicted"/>
<feature type="compositionally biased region" description="Basic residues" evidence="1">
    <location>
        <begin position="72"/>
        <end position="86"/>
    </location>
</feature>
<accession>A0AA39G347</accession>
<sequence length="97" mass="10561">MGDVGKALVGEIDSDMASEFLSAFGYEGERSEPATPGLFARRLDSASGSHALFIEGKRPVKRTFNDPGTQGQKRKTSCAHYSTHSRHKLVLGKKTLH</sequence>
<evidence type="ECO:0000256" key="1">
    <source>
        <dbReference type="SAM" id="MobiDB-lite"/>
    </source>
</evidence>
<evidence type="ECO:0000313" key="2">
    <source>
        <dbReference type="EMBL" id="KAK0180226.1"/>
    </source>
</evidence>